<dbReference type="GO" id="GO:0000272">
    <property type="term" value="P:polysaccharide catabolic process"/>
    <property type="evidence" value="ECO:0007669"/>
    <property type="project" value="UniProtKB-KW"/>
</dbReference>
<comment type="caution">
    <text evidence="17">The sequence shown here is derived from an EMBL/GenBank/DDBJ whole genome shotgun (WGS) entry which is preliminary data.</text>
</comment>
<evidence type="ECO:0000313" key="17">
    <source>
        <dbReference type="EMBL" id="KAJ5214314.1"/>
    </source>
</evidence>
<evidence type="ECO:0000256" key="1">
    <source>
        <dbReference type="ARBA" id="ARBA00004613"/>
    </source>
</evidence>
<keyword evidence="8" id="KW-0119">Carbohydrate metabolism</keyword>
<dbReference type="GO" id="GO:0004650">
    <property type="term" value="F:polygalacturonase activity"/>
    <property type="evidence" value="ECO:0007669"/>
    <property type="project" value="InterPro"/>
</dbReference>
<comment type="similarity">
    <text evidence="2 14">Belongs to the glycosyl hydrolase 28 family.</text>
</comment>
<feature type="domain" description="Rhamnogalacturonase A/B/Epimerase-like pectate lyase" evidence="16">
    <location>
        <begin position="39"/>
        <end position="84"/>
    </location>
</feature>
<dbReference type="Proteomes" id="UP001150942">
    <property type="component" value="Unassembled WGS sequence"/>
</dbReference>
<dbReference type="GO" id="GO:0005576">
    <property type="term" value="C:extracellular region"/>
    <property type="evidence" value="ECO:0007669"/>
    <property type="project" value="UniProtKB-SubCell"/>
</dbReference>
<evidence type="ECO:0000256" key="3">
    <source>
        <dbReference type="ARBA" id="ARBA00022525"/>
    </source>
</evidence>
<keyword evidence="3" id="KW-0964">Secreted</keyword>
<keyword evidence="9 14" id="KW-0326">Glycosidase</keyword>
<reference evidence="17" key="1">
    <citation type="submission" date="2022-11" db="EMBL/GenBank/DDBJ databases">
        <authorList>
            <person name="Petersen C."/>
        </authorList>
    </citation>
    <scope>NUCLEOTIDE SEQUENCE</scope>
    <source>
        <strain evidence="17">IBT 20477</strain>
    </source>
</reference>
<keyword evidence="5 14" id="KW-0378">Hydrolase</keyword>
<evidence type="ECO:0000259" key="16">
    <source>
        <dbReference type="Pfam" id="PF12708"/>
    </source>
</evidence>
<reference evidence="17" key="2">
    <citation type="journal article" date="2023" name="IMA Fungus">
        <title>Comparative genomic study of the Penicillium genus elucidates a diverse pangenome and 15 lateral gene transfer events.</title>
        <authorList>
            <person name="Petersen C."/>
            <person name="Sorensen T."/>
            <person name="Nielsen M.R."/>
            <person name="Sondergaard T.E."/>
            <person name="Sorensen J.L."/>
            <person name="Fitzpatrick D.A."/>
            <person name="Frisvad J.C."/>
            <person name="Nielsen K.L."/>
        </authorList>
    </citation>
    <scope>NUCLEOTIDE SEQUENCE</scope>
    <source>
        <strain evidence="17">IBT 20477</strain>
    </source>
</reference>
<dbReference type="SUPFAM" id="SSF51126">
    <property type="entry name" value="Pectin lyase-like"/>
    <property type="match status" value="1"/>
</dbReference>
<keyword evidence="7" id="KW-0325">Glycoprotein</keyword>
<keyword evidence="11" id="KW-0624">Polysaccharide degradation</keyword>
<dbReference type="Pfam" id="PF12708">
    <property type="entry name" value="Pect-lyase_RHGA_epim"/>
    <property type="match status" value="1"/>
</dbReference>
<keyword evidence="6" id="KW-1015">Disulfide bond</keyword>
<dbReference type="FunFam" id="2.160.20.10:FF:000025">
    <property type="entry name" value="Probable rhamnogalacturonase B"/>
    <property type="match status" value="1"/>
</dbReference>
<evidence type="ECO:0000256" key="4">
    <source>
        <dbReference type="ARBA" id="ARBA00022729"/>
    </source>
</evidence>
<evidence type="ECO:0000256" key="2">
    <source>
        <dbReference type="ARBA" id="ARBA00008834"/>
    </source>
</evidence>
<feature type="signal peptide" evidence="15">
    <location>
        <begin position="1"/>
        <end position="18"/>
    </location>
</feature>
<evidence type="ECO:0000256" key="6">
    <source>
        <dbReference type="ARBA" id="ARBA00023157"/>
    </source>
</evidence>
<dbReference type="Pfam" id="PF00295">
    <property type="entry name" value="Glyco_hydro_28"/>
    <property type="match status" value="1"/>
</dbReference>
<evidence type="ECO:0000313" key="18">
    <source>
        <dbReference type="Proteomes" id="UP001150942"/>
    </source>
</evidence>
<evidence type="ECO:0000256" key="15">
    <source>
        <dbReference type="SAM" id="SignalP"/>
    </source>
</evidence>
<comment type="subcellular location">
    <subcellularLocation>
        <location evidence="1">Secreted</location>
    </subcellularLocation>
</comment>
<dbReference type="InterPro" id="IPR024535">
    <property type="entry name" value="RHGA/B-epi-like_pectate_lyase"/>
</dbReference>
<evidence type="ECO:0000256" key="7">
    <source>
        <dbReference type="ARBA" id="ARBA00023180"/>
    </source>
</evidence>
<evidence type="ECO:0000256" key="5">
    <source>
        <dbReference type="ARBA" id="ARBA00022801"/>
    </source>
</evidence>
<dbReference type="InterPro" id="IPR000743">
    <property type="entry name" value="Glyco_hydro_28"/>
</dbReference>
<gene>
    <name evidence="17" type="ORF">N7449_001483</name>
</gene>
<dbReference type="GO" id="GO:0071555">
    <property type="term" value="P:cell wall organization"/>
    <property type="evidence" value="ECO:0007669"/>
    <property type="project" value="UniProtKB-KW"/>
</dbReference>
<protein>
    <recommendedName>
        <fullName evidence="13">rhamnogalacturonan hydrolase</fullName>
        <ecNumber evidence="13">3.2.1.171</ecNumber>
    </recommendedName>
</protein>
<evidence type="ECO:0000256" key="14">
    <source>
        <dbReference type="RuleBase" id="RU361169"/>
    </source>
</evidence>
<evidence type="ECO:0000256" key="12">
    <source>
        <dbReference type="ARBA" id="ARBA00051850"/>
    </source>
</evidence>
<dbReference type="Gene3D" id="2.160.20.10">
    <property type="entry name" value="Single-stranded right-handed beta-helix, Pectin lyase-like"/>
    <property type="match status" value="1"/>
</dbReference>
<accession>A0A9W9N877</accession>
<organism evidence="17 18">
    <name type="scientific">Penicillium cf. viridicatum</name>
    <dbReference type="NCBI Taxonomy" id="2972119"/>
    <lineage>
        <taxon>Eukaryota</taxon>
        <taxon>Fungi</taxon>
        <taxon>Dikarya</taxon>
        <taxon>Ascomycota</taxon>
        <taxon>Pezizomycotina</taxon>
        <taxon>Eurotiomycetes</taxon>
        <taxon>Eurotiomycetidae</taxon>
        <taxon>Eurotiales</taxon>
        <taxon>Aspergillaceae</taxon>
        <taxon>Penicillium</taxon>
    </lineage>
</organism>
<keyword evidence="4 15" id="KW-0732">Signal</keyword>
<dbReference type="EC" id="3.2.1.171" evidence="13"/>
<evidence type="ECO:0000256" key="9">
    <source>
        <dbReference type="ARBA" id="ARBA00023295"/>
    </source>
</evidence>
<dbReference type="OrthoDB" id="2268901at2759"/>
<name>A0A9W9N877_9EURO</name>
<feature type="chain" id="PRO_5040888695" description="rhamnogalacturonan hydrolase" evidence="15">
    <location>
        <begin position="19"/>
        <end position="447"/>
    </location>
</feature>
<comment type="catalytic activity">
    <reaction evidence="12">
        <text>Endohydrolysis of alpha-D-GalA-(1-&gt;2)-alpha-L-Rha glycosidic bond in the rhamnogalacturonan I backbone with initial inversion of anomeric configuration releasing oligosaccharides with beta-D-GalA at the reducing end.</text>
        <dbReference type="EC" id="3.2.1.171"/>
    </reaction>
</comment>
<dbReference type="InterPro" id="IPR011050">
    <property type="entry name" value="Pectin_lyase_fold/virulence"/>
</dbReference>
<keyword evidence="10" id="KW-0961">Cell wall biogenesis/degradation</keyword>
<dbReference type="GO" id="GO:0046576">
    <property type="term" value="F:rhamnogalacturonan alpha-L-rhamnopyranosyl-(1-&gt;4)-alpha-D-galactopyranosyluronide lyase activity"/>
    <property type="evidence" value="ECO:0007669"/>
    <property type="project" value="UniProtKB-ARBA"/>
</dbReference>
<evidence type="ECO:0000256" key="10">
    <source>
        <dbReference type="ARBA" id="ARBA00023316"/>
    </source>
</evidence>
<dbReference type="PANTHER" id="PTHR31736:SF19">
    <property type="entry name" value="PECTIN LYASE SUPERFAMILY PROTEIN-RELATED"/>
    <property type="match status" value="1"/>
</dbReference>
<sequence>MYFSSAIAIGLAPLLANAYLSGSVGPTTTVSTKSANKICNVLDYGAVADKSTDVGAAITSAWADCRNGGVVYIPSGDYAFESWVTLSGGKGCAIQLDGILYRTGTDDGNMIMVKHTTDFELFSSTSKGAVQGYGYEYHKKGSSGGARILRLYDVTDFSVHDIALVDAPGFHFSLDTCENGEVYNLAIRGGDKGGLDGIDVWSTNIWIHDVEVTNKDECVTVKSPAKNILVENIYCNWSGGCAMGSLGTDVDISDITYRNVYTWNSNQMYMVKSNGGSGNVENLILENFIGHGNAYSLDIDSAWSSMSKVSGDGVQLTNVTIKNWKGTETNGAQRGPIKVRCADGAPCTDITIEDFAMWTESGSYQWYNCESAYGSGACLKDGDEHTSYTTTQTVHSAPSGYSAATMASDLATAFGTASPIPIPAIPTSFYPGATPVSALAGAKATSS</sequence>
<evidence type="ECO:0000256" key="13">
    <source>
        <dbReference type="ARBA" id="ARBA00066935"/>
    </source>
</evidence>
<evidence type="ECO:0000256" key="8">
    <source>
        <dbReference type="ARBA" id="ARBA00023277"/>
    </source>
</evidence>
<proteinExistence type="inferred from homology"/>
<evidence type="ECO:0000256" key="11">
    <source>
        <dbReference type="ARBA" id="ARBA00023326"/>
    </source>
</evidence>
<dbReference type="PANTHER" id="PTHR31736">
    <property type="match status" value="1"/>
</dbReference>
<dbReference type="AlphaFoldDB" id="A0A9W9N877"/>
<dbReference type="EMBL" id="JAPQKQ010000001">
    <property type="protein sequence ID" value="KAJ5214314.1"/>
    <property type="molecule type" value="Genomic_DNA"/>
</dbReference>
<keyword evidence="18" id="KW-1185">Reference proteome</keyword>
<dbReference type="InterPro" id="IPR012334">
    <property type="entry name" value="Pectin_lyas_fold"/>
</dbReference>